<gene>
    <name evidence="2" type="ORF">JOL79_16640</name>
</gene>
<reference evidence="2" key="1">
    <citation type="submission" date="2021-02" db="EMBL/GenBank/DDBJ databases">
        <title>Draft genome sequence of Microbispora sp. RL4-1S isolated from rice leaves in Thailand.</title>
        <authorList>
            <person name="Muangham S."/>
            <person name="Duangmal K."/>
        </authorList>
    </citation>
    <scope>NUCLEOTIDE SEQUENCE</scope>
    <source>
        <strain evidence="2">RL4-1S</strain>
    </source>
</reference>
<keyword evidence="1" id="KW-0812">Transmembrane</keyword>
<name>A0A940WH37_9ACTN</name>
<protein>
    <submittedName>
        <fullName evidence="2">CU044_5270 family protein</fullName>
    </submittedName>
</protein>
<evidence type="ECO:0000313" key="2">
    <source>
        <dbReference type="EMBL" id="MBP2705440.1"/>
    </source>
</evidence>
<dbReference type="RefSeq" id="WP_210156725.1">
    <property type="nucleotide sequence ID" value="NZ_JAFCNB010000008.1"/>
</dbReference>
<keyword evidence="1" id="KW-1133">Transmembrane helix</keyword>
<dbReference type="EMBL" id="JAFCNB010000008">
    <property type="protein sequence ID" value="MBP2705440.1"/>
    <property type="molecule type" value="Genomic_DNA"/>
</dbReference>
<dbReference type="Proteomes" id="UP000674234">
    <property type="component" value="Unassembled WGS sequence"/>
</dbReference>
<dbReference type="InterPro" id="IPR047789">
    <property type="entry name" value="CU044_5270-like"/>
</dbReference>
<comment type="caution">
    <text evidence="2">The sequence shown here is derived from an EMBL/GenBank/DDBJ whole genome shotgun (WGS) entry which is preliminary data.</text>
</comment>
<proteinExistence type="predicted"/>
<keyword evidence="3" id="KW-1185">Reference proteome</keyword>
<dbReference type="NCBIfam" id="NF038083">
    <property type="entry name" value="CU044_5270_fam"/>
    <property type="match status" value="1"/>
</dbReference>
<evidence type="ECO:0000256" key="1">
    <source>
        <dbReference type="SAM" id="Phobius"/>
    </source>
</evidence>
<feature type="transmembrane region" description="Helical" evidence="1">
    <location>
        <begin position="50"/>
        <end position="69"/>
    </location>
</feature>
<keyword evidence="1" id="KW-0472">Membrane</keyword>
<dbReference type="AlphaFoldDB" id="A0A940WH37"/>
<sequence length="380" mass="40533">MSDQLFSQLKPKALDEMTAEAYQRRRDGDLAQAFATPVSRVAWRVPRMPLFLITGTVAAGLGIAAALVVSGGVQPAAPKPGVAVAQPSTSPALDARSFLLAAAETAAGEPAGSGRYWYTRQTTAQRVNVAPDEYIKRITSLKMELDRRSQKADSTTLDKEALLKELELPYDAYTTSTTDTWRAVRKGDTGGSVRRAAKITFGSPADEAAWKASGSPILSRDRPGMRKDDIEPVLSIGNPGITLENIADLPTDKEALKRRLTASYDSAPAGGGGLATHLWQSAVDLLTAPTTPGTRAALYQMLADQPGIDEKGEAADVTGRTGTALSTTGADDVRYDLIIDPRTAELLQYDVVLAGKTAPTLRVVIEQAGWTDRLGERPRG</sequence>
<evidence type="ECO:0000313" key="3">
    <source>
        <dbReference type="Proteomes" id="UP000674234"/>
    </source>
</evidence>
<organism evidence="2 3">
    <name type="scientific">Microbispora oryzae</name>
    <dbReference type="NCBI Taxonomy" id="2806554"/>
    <lineage>
        <taxon>Bacteria</taxon>
        <taxon>Bacillati</taxon>
        <taxon>Actinomycetota</taxon>
        <taxon>Actinomycetes</taxon>
        <taxon>Streptosporangiales</taxon>
        <taxon>Streptosporangiaceae</taxon>
        <taxon>Microbispora</taxon>
    </lineage>
</organism>
<accession>A0A940WH37</accession>